<feature type="non-terminal residue" evidence="2">
    <location>
        <position position="109"/>
    </location>
</feature>
<dbReference type="Proteomes" id="UP000824469">
    <property type="component" value="Unassembled WGS sequence"/>
</dbReference>
<accession>A0AA38F7U7</accession>
<feature type="region of interest" description="Disordered" evidence="1">
    <location>
        <begin position="42"/>
        <end position="96"/>
    </location>
</feature>
<evidence type="ECO:0000313" key="3">
    <source>
        <dbReference type="Proteomes" id="UP000824469"/>
    </source>
</evidence>
<gene>
    <name evidence="2" type="ORF">KI387_039547</name>
</gene>
<feature type="compositionally biased region" description="Polar residues" evidence="1">
    <location>
        <begin position="50"/>
        <end position="59"/>
    </location>
</feature>
<dbReference type="AlphaFoldDB" id="A0AA38F7U7"/>
<protein>
    <submittedName>
        <fullName evidence="2">Uncharacterized protein</fullName>
    </submittedName>
</protein>
<comment type="caution">
    <text evidence="2">The sequence shown here is derived from an EMBL/GenBank/DDBJ whole genome shotgun (WGS) entry which is preliminary data.</text>
</comment>
<reference evidence="2 3" key="1">
    <citation type="journal article" date="2021" name="Nat. Plants">
        <title>The Taxus genome provides insights into paclitaxel biosynthesis.</title>
        <authorList>
            <person name="Xiong X."/>
            <person name="Gou J."/>
            <person name="Liao Q."/>
            <person name="Li Y."/>
            <person name="Zhou Q."/>
            <person name="Bi G."/>
            <person name="Li C."/>
            <person name="Du R."/>
            <person name="Wang X."/>
            <person name="Sun T."/>
            <person name="Guo L."/>
            <person name="Liang H."/>
            <person name="Lu P."/>
            <person name="Wu Y."/>
            <person name="Zhang Z."/>
            <person name="Ro D.K."/>
            <person name="Shang Y."/>
            <person name="Huang S."/>
            <person name="Yan J."/>
        </authorList>
    </citation>
    <scope>NUCLEOTIDE SEQUENCE [LARGE SCALE GENOMIC DNA]</scope>
    <source>
        <strain evidence="2">Ta-2019</strain>
    </source>
</reference>
<evidence type="ECO:0000256" key="1">
    <source>
        <dbReference type="SAM" id="MobiDB-lite"/>
    </source>
</evidence>
<sequence length="109" mass="12294">YEKNIPSGHNSYWTMTTRERTEKKLPAKFSEEIFDAMELNFGQDRGINPGNITIDTSETNHGDSFAPNENDPSNESETPKAACGNQSTRKKRKTLLKTSDIKDTIVENN</sequence>
<organism evidence="2 3">
    <name type="scientific">Taxus chinensis</name>
    <name type="common">Chinese yew</name>
    <name type="synonym">Taxus wallichiana var. chinensis</name>
    <dbReference type="NCBI Taxonomy" id="29808"/>
    <lineage>
        <taxon>Eukaryota</taxon>
        <taxon>Viridiplantae</taxon>
        <taxon>Streptophyta</taxon>
        <taxon>Embryophyta</taxon>
        <taxon>Tracheophyta</taxon>
        <taxon>Spermatophyta</taxon>
        <taxon>Pinopsida</taxon>
        <taxon>Pinidae</taxon>
        <taxon>Conifers II</taxon>
        <taxon>Cupressales</taxon>
        <taxon>Taxaceae</taxon>
        <taxon>Taxus</taxon>
    </lineage>
</organism>
<dbReference type="EMBL" id="JAHRHJ020000011">
    <property type="protein sequence ID" value="KAH9295959.1"/>
    <property type="molecule type" value="Genomic_DNA"/>
</dbReference>
<proteinExistence type="predicted"/>
<evidence type="ECO:0000313" key="2">
    <source>
        <dbReference type="EMBL" id="KAH9295959.1"/>
    </source>
</evidence>
<feature type="non-terminal residue" evidence="2">
    <location>
        <position position="1"/>
    </location>
</feature>
<keyword evidence="3" id="KW-1185">Reference proteome</keyword>
<name>A0AA38F7U7_TAXCH</name>